<comment type="caution">
    <text evidence="3">The sequence shown here is derived from an EMBL/GenBank/DDBJ whole genome shotgun (WGS) entry which is preliminary data.</text>
</comment>
<dbReference type="PANTHER" id="PTHR45228">
    <property type="entry name" value="CYCLIC DI-GMP PHOSPHODIESTERASE TM_0186-RELATED"/>
    <property type="match status" value="1"/>
</dbReference>
<evidence type="ECO:0000313" key="4">
    <source>
        <dbReference type="Proteomes" id="UP001500427"/>
    </source>
</evidence>
<evidence type="ECO:0000256" key="1">
    <source>
        <dbReference type="SAM" id="Phobius"/>
    </source>
</evidence>
<reference evidence="4" key="1">
    <citation type="journal article" date="2019" name="Int. J. Syst. Evol. Microbiol.">
        <title>The Global Catalogue of Microorganisms (GCM) 10K type strain sequencing project: providing services to taxonomists for standard genome sequencing and annotation.</title>
        <authorList>
            <consortium name="The Broad Institute Genomics Platform"/>
            <consortium name="The Broad Institute Genome Sequencing Center for Infectious Disease"/>
            <person name="Wu L."/>
            <person name="Ma J."/>
        </authorList>
    </citation>
    <scope>NUCLEOTIDE SEQUENCE [LARGE SCALE GENOMIC DNA]</scope>
    <source>
        <strain evidence="4">JCM 17687</strain>
    </source>
</reference>
<sequence>MTSPAEQLSPSRLLPYYIAVVVLVGVALGVLSWTHGRHPQLAPLLLLAAMGILSYNLREPTVTTSRIGFSFLSIILLASGAILGPFGTWFVGVASQLIERDPKVRWFQQVFNMAMMGIIGAAGAYVYVLVGGAQDLDAVEGFGQITREVGLPLIVADVVQCLTNAVLLAGAITLFRGVPFGVFARRVLASSGVAYIGYGVIGFLFVVLWYPVDLGAFSALLVMVPLLAARWAFIQYGEELRSHERTIDTLVTALGTKEPSAVARSRRAAGLAEWVAEELGLGPHQIGTVRYAATLHEIGHLGVPTRLLRRAPEALSEAERQTIDRHCVLGARMLEGIDFLEDARSGIRHQHERFDGGGRPDGLVGADIPIAARVVAVAAAVEVVAGADPPDHRQELVADVARALQADLGRYDPAVVLATVAVLEKHGWPSAVLTTEAVS</sequence>
<feature type="transmembrane region" description="Helical" evidence="1">
    <location>
        <begin position="14"/>
        <end position="34"/>
    </location>
</feature>
<accession>A0ABP9JCG0</accession>
<evidence type="ECO:0000259" key="2">
    <source>
        <dbReference type="PROSITE" id="PS51832"/>
    </source>
</evidence>
<dbReference type="Pfam" id="PF13487">
    <property type="entry name" value="HD_5"/>
    <property type="match status" value="1"/>
</dbReference>
<dbReference type="Gene3D" id="1.10.3210.10">
    <property type="entry name" value="Hypothetical protein af1432"/>
    <property type="match status" value="1"/>
</dbReference>
<protein>
    <submittedName>
        <fullName evidence="3">HD-GYP domain-containing protein</fullName>
    </submittedName>
</protein>
<feature type="transmembrane region" description="Helical" evidence="1">
    <location>
        <begin position="41"/>
        <end position="57"/>
    </location>
</feature>
<keyword evidence="1" id="KW-0472">Membrane</keyword>
<dbReference type="CDD" id="cd00077">
    <property type="entry name" value="HDc"/>
    <property type="match status" value="1"/>
</dbReference>
<keyword evidence="1" id="KW-1133">Transmembrane helix</keyword>
<dbReference type="InterPro" id="IPR052020">
    <property type="entry name" value="Cyclic_di-GMP/3'3'-cGAMP_PDE"/>
</dbReference>
<keyword evidence="1" id="KW-0812">Transmembrane</keyword>
<dbReference type="EMBL" id="BAABIW010000014">
    <property type="protein sequence ID" value="GAA5027314.1"/>
    <property type="molecule type" value="Genomic_DNA"/>
</dbReference>
<feature type="transmembrane region" description="Helical" evidence="1">
    <location>
        <begin position="216"/>
        <end position="233"/>
    </location>
</feature>
<feature type="domain" description="HD-GYP" evidence="2">
    <location>
        <begin position="239"/>
        <end position="435"/>
    </location>
</feature>
<dbReference type="InterPro" id="IPR003607">
    <property type="entry name" value="HD/PDEase_dom"/>
</dbReference>
<feature type="transmembrane region" description="Helical" evidence="1">
    <location>
        <begin position="69"/>
        <end position="98"/>
    </location>
</feature>
<organism evidence="3 4">
    <name type="scientific">Terrabacter aeriphilus</name>
    <dbReference type="NCBI Taxonomy" id="515662"/>
    <lineage>
        <taxon>Bacteria</taxon>
        <taxon>Bacillati</taxon>
        <taxon>Actinomycetota</taxon>
        <taxon>Actinomycetes</taxon>
        <taxon>Micrococcales</taxon>
        <taxon>Intrasporangiaceae</taxon>
        <taxon>Terrabacter</taxon>
    </lineage>
</organism>
<proteinExistence type="predicted"/>
<dbReference type="SUPFAM" id="SSF109604">
    <property type="entry name" value="HD-domain/PDEase-like"/>
    <property type="match status" value="1"/>
</dbReference>
<dbReference type="PROSITE" id="PS51832">
    <property type="entry name" value="HD_GYP"/>
    <property type="match status" value="1"/>
</dbReference>
<dbReference type="PANTHER" id="PTHR45228:SF4">
    <property type="entry name" value="LIPOPROTEIN"/>
    <property type="match status" value="1"/>
</dbReference>
<feature type="transmembrane region" description="Helical" evidence="1">
    <location>
        <begin position="150"/>
        <end position="175"/>
    </location>
</feature>
<feature type="transmembrane region" description="Helical" evidence="1">
    <location>
        <begin position="110"/>
        <end position="130"/>
    </location>
</feature>
<keyword evidence="4" id="KW-1185">Reference proteome</keyword>
<evidence type="ECO:0000313" key="3">
    <source>
        <dbReference type="EMBL" id="GAA5027314.1"/>
    </source>
</evidence>
<name>A0ABP9JCG0_9MICO</name>
<dbReference type="RefSeq" id="WP_345507506.1">
    <property type="nucleotide sequence ID" value="NZ_BAABIW010000014.1"/>
</dbReference>
<dbReference type="Proteomes" id="UP001500427">
    <property type="component" value="Unassembled WGS sequence"/>
</dbReference>
<dbReference type="InterPro" id="IPR037522">
    <property type="entry name" value="HD_GYP_dom"/>
</dbReference>
<gene>
    <name evidence="3" type="ORF">GCM10023258_21970</name>
</gene>
<feature type="transmembrane region" description="Helical" evidence="1">
    <location>
        <begin position="187"/>
        <end position="210"/>
    </location>
</feature>